<proteinExistence type="predicted"/>
<reference evidence="1" key="2">
    <citation type="journal article" date="2015" name="Fish Shellfish Immunol.">
        <title>Early steps in the European eel (Anguilla anguilla)-Vibrio vulnificus interaction in the gills: Role of the RtxA13 toxin.</title>
        <authorList>
            <person name="Callol A."/>
            <person name="Pajuelo D."/>
            <person name="Ebbesson L."/>
            <person name="Teles M."/>
            <person name="MacKenzie S."/>
            <person name="Amaro C."/>
        </authorList>
    </citation>
    <scope>NUCLEOTIDE SEQUENCE</scope>
</reference>
<organism evidence="1">
    <name type="scientific">Anguilla anguilla</name>
    <name type="common">European freshwater eel</name>
    <name type="synonym">Muraena anguilla</name>
    <dbReference type="NCBI Taxonomy" id="7936"/>
    <lineage>
        <taxon>Eukaryota</taxon>
        <taxon>Metazoa</taxon>
        <taxon>Chordata</taxon>
        <taxon>Craniata</taxon>
        <taxon>Vertebrata</taxon>
        <taxon>Euteleostomi</taxon>
        <taxon>Actinopterygii</taxon>
        <taxon>Neopterygii</taxon>
        <taxon>Teleostei</taxon>
        <taxon>Anguilliformes</taxon>
        <taxon>Anguillidae</taxon>
        <taxon>Anguilla</taxon>
    </lineage>
</organism>
<reference evidence="1" key="1">
    <citation type="submission" date="2014-11" db="EMBL/GenBank/DDBJ databases">
        <authorList>
            <person name="Amaro Gonzalez C."/>
        </authorList>
    </citation>
    <scope>NUCLEOTIDE SEQUENCE</scope>
</reference>
<protein>
    <submittedName>
        <fullName evidence="1">Uncharacterized protein</fullName>
    </submittedName>
</protein>
<sequence length="25" mass="2904">MTLEASTGANMLRMELRSKELFLDF</sequence>
<dbReference type="AlphaFoldDB" id="A0A0E9RJC8"/>
<dbReference type="EMBL" id="GBXM01079336">
    <property type="protein sequence ID" value="JAH29241.1"/>
    <property type="molecule type" value="Transcribed_RNA"/>
</dbReference>
<accession>A0A0E9RJC8</accession>
<name>A0A0E9RJC8_ANGAN</name>
<evidence type="ECO:0000313" key="1">
    <source>
        <dbReference type="EMBL" id="JAH29241.1"/>
    </source>
</evidence>